<proteinExistence type="predicted"/>
<protein>
    <recommendedName>
        <fullName evidence="3">Right handed beta helix region</fullName>
    </recommendedName>
</protein>
<name>A0ABY5YE57_9FLAO</name>
<dbReference type="SUPFAM" id="SSF51126">
    <property type="entry name" value="Pectin lyase-like"/>
    <property type="match status" value="1"/>
</dbReference>
<dbReference type="PROSITE" id="PS51257">
    <property type="entry name" value="PROKAR_LIPOPROTEIN"/>
    <property type="match status" value="1"/>
</dbReference>
<accession>A0ABY5YE57</accession>
<keyword evidence="2" id="KW-1185">Reference proteome</keyword>
<evidence type="ECO:0008006" key="3">
    <source>
        <dbReference type="Google" id="ProtNLM"/>
    </source>
</evidence>
<dbReference type="Proteomes" id="UP001059209">
    <property type="component" value="Chromosome"/>
</dbReference>
<evidence type="ECO:0000313" key="1">
    <source>
        <dbReference type="EMBL" id="UWX56405.1"/>
    </source>
</evidence>
<organism evidence="1 2">
    <name type="scientific">Maribacter litopenaei</name>
    <dbReference type="NCBI Taxonomy" id="2976127"/>
    <lineage>
        <taxon>Bacteria</taxon>
        <taxon>Pseudomonadati</taxon>
        <taxon>Bacteroidota</taxon>
        <taxon>Flavobacteriia</taxon>
        <taxon>Flavobacteriales</taxon>
        <taxon>Flavobacteriaceae</taxon>
        <taxon>Maribacter</taxon>
    </lineage>
</organism>
<dbReference type="RefSeq" id="WP_260575041.1">
    <property type="nucleotide sequence ID" value="NZ_CP104205.1"/>
</dbReference>
<dbReference type="InterPro" id="IPR011050">
    <property type="entry name" value="Pectin_lyase_fold/virulence"/>
</dbReference>
<dbReference type="EMBL" id="CP104205">
    <property type="protein sequence ID" value="UWX56405.1"/>
    <property type="molecule type" value="Genomic_DNA"/>
</dbReference>
<reference evidence="1" key="1">
    <citation type="submission" date="2022-09" db="EMBL/GenBank/DDBJ databases">
        <title>Maribacter litopenaei sp. nov., isolated from the intestinal tract of the Pacific White Shrimp, Litopenaeus vannamei.</title>
        <authorList>
            <person name="Kim S.Y."/>
            <person name="Hwang C.Y."/>
        </authorList>
    </citation>
    <scope>NUCLEOTIDE SEQUENCE</scope>
    <source>
        <strain evidence="1">HL-LV01</strain>
    </source>
</reference>
<sequence>MKSKFLFILLLFLLVLWGGSCRKDFEYATSDGHLSFSKDTVYLDTVFSGIGSSTYYLKVYNTTKDDVLIPSIKLRNGTNSYYRLNVDGKAGNIFTEVPLYAEDSLFIFIETNVAPLPEEAFQIVYTDAIQFDDGIYQQQVELVTLVKDAIFLYPDKNPDGTKGEIKLYTQEDGTDVWVEGFDLKDDQLHFTNTKPYVIYGYASVPENKLLTIDAGARIHFHNGSGLHVKPNASLQINGSYSSDTEVLENEVIFEGDRLEPAFSNIPGQWGSIFISKGSTNNRITNLTVKNAEIGIYVEGNINVEESTLDITNSQIHNSSLHNLWARFANIIARNLLVGNSGSSSLKCDLGGRYEFTHATIANYWINGFRFGKALELSNYSKSASNTGIDLLQADFRNCIIDGNSMSELMLSTNSENDFNYSFENCFIKFKDTGTESMDALLYDFDDPAFENSILNVNPDFFNPKVNDFRIGLDSEIINKGSILFANEVPFDLLNNERISSPDLGVYQATEKVE</sequence>
<evidence type="ECO:0000313" key="2">
    <source>
        <dbReference type="Proteomes" id="UP001059209"/>
    </source>
</evidence>
<gene>
    <name evidence="1" type="ORF">NYZ99_09520</name>
</gene>